<proteinExistence type="predicted"/>
<accession>A0A8S5RJK7</accession>
<feature type="compositionally biased region" description="Basic residues" evidence="1">
    <location>
        <begin position="26"/>
        <end position="43"/>
    </location>
</feature>
<feature type="region of interest" description="Disordered" evidence="1">
    <location>
        <begin position="1"/>
        <end position="43"/>
    </location>
</feature>
<evidence type="ECO:0000256" key="1">
    <source>
        <dbReference type="SAM" id="MobiDB-lite"/>
    </source>
</evidence>
<dbReference type="EMBL" id="BK059106">
    <property type="protein sequence ID" value="DAE31282.1"/>
    <property type="molecule type" value="Genomic_DNA"/>
</dbReference>
<reference evidence="2" key="1">
    <citation type="journal article" date="2021" name="Proc. Natl. Acad. Sci. U.S.A.">
        <title>A Catalog of Tens of Thousands of Viruses from Human Metagenomes Reveals Hidden Associations with Chronic Diseases.</title>
        <authorList>
            <person name="Tisza M.J."/>
            <person name="Buck C.B."/>
        </authorList>
    </citation>
    <scope>NUCLEOTIDE SEQUENCE</scope>
    <source>
        <strain evidence="2">CtHG14</strain>
    </source>
</reference>
<evidence type="ECO:0000313" key="2">
    <source>
        <dbReference type="EMBL" id="DAE31282.1"/>
    </source>
</evidence>
<sequence length="43" mass="4914">MRTAHSQDRQPGRTQTRVGHDEHTQKCARRAQKAARRCLKGKG</sequence>
<feature type="compositionally biased region" description="Basic and acidic residues" evidence="1">
    <location>
        <begin position="1"/>
        <end position="11"/>
    </location>
</feature>
<organism evidence="2">
    <name type="scientific">virus sp. ctHG14</name>
    <dbReference type="NCBI Taxonomy" id="2827626"/>
    <lineage>
        <taxon>Viruses</taxon>
    </lineage>
</organism>
<protein>
    <submittedName>
        <fullName evidence="2">Uncharacterized protein</fullName>
    </submittedName>
</protein>
<name>A0A8S5RJK7_9VIRU</name>